<name>A0AAV5KEZ4_9ROSI</name>
<reference evidence="1 2" key="1">
    <citation type="journal article" date="2021" name="Commun. Biol.">
        <title>The genome of Shorea leprosula (Dipterocarpaceae) highlights the ecological relevance of drought in aseasonal tropical rainforests.</title>
        <authorList>
            <person name="Ng K.K.S."/>
            <person name="Kobayashi M.J."/>
            <person name="Fawcett J.A."/>
            <person name="Hatakeyama M."/>
            <person name="Paape T."/>
            <person name="Ng C.H."/>
            <person name="Ang C.C."/>
            <person name="Tnah L.H."/>
            <person name="Lee C.T."/>
            <person name="Nishiyama T."/>
            <person name="Sese J."/>
            <person name="O'Brien M.J."/>
            <person name="Copetti D."/>
            <person name="Mohd Noor M.I."/>
            <person name="Ong R.C."/>
            <person name="Putra M."/>
            <person name="Sireger I.Z."/>
            <person name="Indrioko S."/>
            <person name="Kosugi Y."/>
            <person name="Izuno A."/>
            <person name="Isagi Y."/>
            <person name="Lee S.L."/>
            <person name="Shimizu K.K."/>
        </authorList>
    </citation>
    <scope>NUCLEOTIDE SEQUENCE [LARGE SCALE GENOMIC DNA]</scope>
    <source>
        <strain evidence="1">214</strain>
    </source>
</reference>
<protein>
    <submittedName>
        <fullName evidence="1">Uncharacterized protein</fullName>
    </submittedName>
</protein>
<evidence type="ECO:0000313" key="2">
    <source>
        <dbReference type="Proteomes" id="UP001054252"/>
    </source>
</evidence>
<comment type="caution">
    <text evidence="1">The sequence shown here is derived from an EMBL/GenBank/DDBJ whole genome shotgun (WGS) entry which is preliminary data.</text>
</comment>
<proteinExistence type="predicted"/>
<organism evidence="1 2">
    <name type="scientific">Rubroshorea leprosula</name>
    <dbReference type="NCBI Taxonomy" id="152421"/>
    <lineage>
        <taxon>Eukaryota</taxon>
        <taxon>Viridiplantae</taxon>
        <taxon>Streptophyta</taxon>
        <taxon>Embryophyta</taxon>
        <taxon>Tracheophyta</taxon>
        <taxon>Spermatophyta</taxon>
        <taxon>Magnoliopsida</taxon>
        <taxon>eudicotyledons</taxon>
        <taxon>Gunneridae</taxon>
        <taxon>Pentapetalae</taxon>
        <taxon>rosids</taxon>
        <taxon>malvids</taxon>
        <taxon>Malvales</taxon>
        <taxon>Dipterocarpaceae</taxon>
        <taxon>Rubroshorea</taxon>
    </lineage>
</organism>
<gene>
    <name evidence="1" type="ORF">SLEP1_g32899</name>
</gene>
<sequence>MYGEGEARSAARLIYEPLHSPGVYVSFYNQRIQLADLILSCEVEEDDHVDQDEVVFVEDDEHGGAYAEARYDGIQDLRRRRDNENESCCVVAVFARAFSWSTNAVLAMLACIVL</sequence>
<evidence type="ECO:0000313" key="1">
    <source>
        <dbReference type="EMBL" id="GKV23129.1"/>
    </source>
</evidence>
<dbReference type="EMBL" id="BPVZ01000062">
    <property type="protein sequence ID" value="GKV23129.1"/>
    <property type="molecule type" value="Genomic_DNA"/>
</dbReference>
<accession>A0AAV5KEZ4</accession>
<dbReference type="AlphaFoldDB" id="A0AAV5KEZ4"/>
<dbReference type="Proteomes" id="UP001054252">
    <property type="component" value="Unassembled WGS sequence"/>
</dbReference>
<keyword evidence="2" id="KW-1185">Reference proteome</keyword>